<evidence type="ECO:0000313" key="4">
    <source>
        <dbReference type="Proteomes" id="UP001059822"/>
    </source>
</evidence>
<keyword evidence="5" id="KW-1185">Reference proteome</keyword>
<evidence type="ECO:0000313" key="3">
    <source>
        <dbReference type="EMBL" id="UTO56149.1"/>
    </source>
</evidence>
<reference evidence="2" key="1">
    <citation type="journal article" date="2022" name="Microorganisms">
        <title>Assembly and Comparison of Ca. Neoehrlichia mikurensis Genomes.</title>
        <authorList>
            <person name="Azagi T."/>
            <person name="Dirks R.P."/>
            <person name="Yebra-Pimentel E.S."/>
            <person name="Schaap P.J."/>
            <person name="Koehorst J.J."/>
            <person name="Esser H.J."/>
            <person name="Sprong H."/>
        </authorList>
    </citation>
    <scope>NUCLEOTIDE SEQUENCE</scope>
    <source>
        <strain evidence="3">18-2804</strain>
        <strain evidence="2">18-2837</strain>
    </source>
</reference>
<protein>
    <submittedName>
        <fullName evidence="2">DUF2163 domain-containing protein</fullName>
    </submittedName>
</protein>
<dbReference type="Pfam" id="PF09931">
    <property type="entry name" value="Phage_phiJL001_Gp84_N"/>
    <property type="match status" value="1"/>
</dbReference>
<proteinExistence type="predicted"/>
<evidence type="ECO:0000313" key="5">
    <source>
        <dbReference type="Proteomes" id="UP001059985"/>
    </source>
</evidence>
<dbReference type="Proteomes" id="UP001059822">
    <property type="component" value="Chromosome"/>
</dbReference>
<dbReference type="InterPro" id="IPR018964">
    <property type="entry name" value="Phage_phiJL001_Gp84_C"/>
</dbReference>
<dbReference type="InterPro" id="IPR011928">
    <property type="entry name" value="Phage_phiJL001_Gp84"/>
</dbReference>
<dbReference type="Proteomes" id="UP001059985">
    <property type="component" value="Chromosome"/>
</dbReference>
<organism evidence="2 4">
    <name type="scientific">Neoehrlichia mikurensis</name>
    <dbReference type="NCBI Taxonomy" id="89586"/>
    <lineage>
        <taxon>Bacteria</taxon>
        <taxon>Pseudomonadati</taxon>
        <taxon>Pseudomonadota</taxon>
        <taxon>Alphaproteobacteria</taxon>
        <taxon>Rickettsiales</taxon>
        <taxon>Anaplasmataceae</taxon>
        <taxon>Candidatus Neoehrlichia</taxon>
    </lineage>
</organism>
<evidence type="ECO:0000259" key="1">
    <source>
        <dbReference type="Pfam" id="PF09356"/>
    </source>
</evidence>
<dbReference type="RefSeq" id="WP_218194213.1">
    <property type="nucleotide sequence ID" value="NZ_CP054597.1"/>
</dbReference>
<accession>A0A9Q9BZV3</accession>
<gene>
    <name evidence="3" type="ORF">LUA81_03445</name>
    <name evidence="2" type="ORF">LUA82_03480</name>
</gene>
<evidence type="ECO:0000313" key="2">
    <source>
        <dbReference type="EMBL" id="UTO55229.1"/>
    </source>
</evidence>
<dbReference type="AlphaFoldDB" id="A0A9Q9BZV3"/>
<dbReference type="EMBL" id="CP089286">
    <property type="protein sequence ID" value="UTO55229.1"/>
    <property type="molecule type" value="Genomic_DNA"/>
</dbReference>
<dbReference type="Pfam" id="PF09356">
    <property type="entry name" value="Phage_BR0599"/>
    <property type="match status" value="1"/>
</dbReference>
<name>A0A9Q9BZV3_9RICK</name>
<feature type="domain" description="Bacteriophage phiJL001 Gp84 C-terminal" evidence="1">
    <location>
        <begin position="192"/>
        <end position="269"/>
    </location>
</feature>
<sequence>MEITNKNLTKHLSQNIITIAYCWKIILKNNSIIGFTNHDKDLIINNITYHAKSGTQIHPINFNIISEGQTKIESVINSDLIDVSDIIHGKYDSSHVEIFIINYENISQGILTLFTGIIHKITLNNDKFIAELKGLSNILSHNITNVFSPQCRAQFCDNQCKSKKEKFTVISVITNIIHNNMFEDINLLCIDNYYKYGTVTFLTGKNLNISLSVISNKDKYIQLAKSPPYPMYINDKYSIIAGCDKNYTTCHNKFNNTKNFRGEPHIPDTNTVY</sequence>
<dbReference type="EMBL" id="CP089285">
    <property type="protein sequence ID" value="UTO56149.1"/>
    <property type="molecule type" value="Genomic_DNA"/>
</dbReference>
<dbReference type="NCBIfam" id="TIGR02218">
    <property type="entry name" value="phg_TIGR02218"/>
    <property type="match status" value="1"/>
</dbReference>